<sequence length="346" mass="38559">MLPNINPSDVQQIFSKLPVGAPAVEVWFNGLYTCLVFATIYMFVLAQFKAKNPGNSKRRVVSWVIVLGSMYFFATVHSTISIVTELRDFQFHGGDPSILNAFIDQSPLNKGFVASMFVATGLIADCLFIWRCWVVWERRWIFVVVPILTMIAGAVLSILGIIGQVQVASERSPGVVPEHFVALSTPFFILSLVTSLYSTVFIALRVFLVQREMKILGFNSQFKRHYSRMVEIVVESALLNSINLIALVVLTVRKSDKLDWPQDIQPQIAGIAPTLILLRVALGHARPDTEWSFAQTRSLGEMIFAKQAALPVTTDETCVQSAMGSQEKDLEKSPKDLQLLPAHMQA</sequence>
<dbReference type="InParanoid" id="A0A0H2R5B4"/>
<dbReference type="OrthoDB" id="3265004at2759"/>
<evidence type="ECO:0000313" key="3">
    <source>
        <dbReference type="EMBL" id="KLO06970.1"/>
    </source>
</evidence>
<feature type="compositionally biased region" description="Basic and acidic residues" evidence="1">
    <location>
        <begin position="326"/>
        <end position="335"/>
    </location>
</feature>
<name>A0A0H2R5B4_9AGAM</name>
<evidence type="ECO:0000313" key="4">
    <source>
        <dbReference type="Proteomes" id="UP000053477"/>
    </source>
</evidence>
<feature type="transmembrane region" description="Helical" evidence="2">
    <location>
        <begin position="112"/>
        <end position="133"/>
    </location>
</feature>
<dbReference type="AlphaFoldDB" id="A0A0H2R5B4"/>
<keyword evidence="2" id="KW-0812">Transmembrane</keyword>
<organism evidence="3 4">
    <name type="scientific">Schizopora paradoxa</name>
    <dbReference type="NCBI Taxonomy" id="27342"/>
    <lineage>
        <taxon>Eukaryota</taxon>
        <taxon>Fungi</taxon>
        <taxon>Dikarya</taxon>
        <taxon>Basidiomycota</taxon>
        <taxon>Agaricomycotina</taxon>
        <taxon>Agaricomycetes</taxon>
        <taxon>Hymenochaetales</taxon>
        <taxon>Schizoporaceae</taxon>
        <taxon>Schizopora</taxon>
    </lineage>
</organism>
<keyword evidence="4" id="KW-1185">Reference proteome</keyword>
<dbReference type="Proteomes" id="UP000053477">
    <property type="component" value="Unassembled WGS sequence"/>
</dbReference>
<dbReference type="EMBL" id="KQ086168">
    <property type="protein sequence ID" value="KLO06970.1"/>
    <property type="molecule type" value="Genomic_DNA"/>
</dbReference>
<evidence type="ECO:0000256" key="2">
    <source>
        <dbReference type="SAM" id="Phobius"/>
    </source>
</evidence>
<feature type="transmembrane region" description="Helical" evidence="2">
    <location>
        <begin position="140"/>
        <end position="167"/>
    </location>
</feature>
<keyword evidence="2" id="KW-0472">Membrane</keyword>
<reference evidence="3 4" key="1">
    <citation type="submission" date="2015-04" db="EMBL/GenBank/DDBJ databases">
        <title>Complete genome sequence of Schizopora paradoxa KUC8140, a cosmopolitan wood degrader in East Asia.</title>
        <authorList>
            <consortium name="DOE Joint Genome Institute"/>
            <person name="Min B."/>
            <person name="Park H."/>
            <person name="Jang Y."/>
            <person name="Kim J.-J."/>
            <person name="Kim K.H."/>
            <person name="Pangilinan J."/>
            <person name="Lipzen A."/>
            <person name="Riley R."/>
            <person name="Grigoriev I.V."/>
            <person name="Spatafora J.W."/>
            <person name="Choi I.-G."/>
        </authorList>
    </citation>
    <scope>NUCLEOTIDE SEQUENCE [LARGE SCALE GENOMIC DNA]</scope>
    <source>
        <strain evidence="3 4">KUC8140</strain>
    </source>
</reference>
<protein>
    <submittedName>
        <fullName evidence="3">Uncharacterized protein</fullName>
    </submittedName>
</protein>
<feature type="transmembrane region" description="Helical" evidence="2">
    <location>
        <begin position="60"/>
        <end position="83"/>
    </location>
</feature>
<evidence type="ECO:0000256" key="1">
    <source>
        <dbReference type="SAM" id="MobiDB-lite"/>
    </source>
</evidence>
<feature type="region of interest" description="Disordered" evidence="1">
    <location>
        <begin position="321"/>
        <end position="346"/>
    </location>
</feature>
<feature type="transmembrane region" description="Helical" evidence="2">
    <location>
        <begin position="229"/>
        <end position="252"/>
    </location>
</feature>
<keyword evidence="2" id="KW-1133">Transmembrane helix</keyword>
<accession>A0A0H2R5B4</accession>
<feature type="transmembrane region" description="Helical" evidence="2">
    <location>
        <begin position="26"/>
        <end position="48"/>
    </location>
</feature>
<gene>
    <name evidence="3" type="ORF">SCHPADRAFT_945646</name>
</gene>
<feature type="transmembrane region" description="Helical" evidence="2">
    <location>
        <begin position="187"/>
        <end position="208"/>
    </location>
</feature>
<proteinExistence type="predicted"/>